<evidence type="ECO:0000256" key="1">
    <source>
        <dbReference type="SAM" id="Phobius"/>
    </source>
</evidence>
<accession>A0A2C9LQJ4</accession>
<reference evidence="2" key="1">
    <citation type="submission" date="2020-05" db="UniProtKB">
        <authorList>
            <consortium name="EnsemblMetazoa"/>
        </authorList>
    </citation>
    <scope>IDENTIFICATION</scope>
    <source>
        <strain evidence="2">BB02</strain>
    </source>
</reference>
<dbReference type="KEGG" id="bgt:106057283"/>
<dbReference type="Proteomes" id="UP000076420">
    <property type="component" value="Unassembled WGS sequence"/>
</dbReference>
<sequence length="108" mass="12448">MKSNIVGTIIVFSLVIWIPLSWTVSCIDKRSEKKSRLLQAHWNTVLASHFDNYKIKEGGSRRTFPSAQFYPKARLPNIMEGGKHKPTAVRKYKFNHQPDGPEDFETVM</sequence>
<name>A0A2C9LQJ4_BIOGL</name>
<protein>
    <submittedName>
        <fullName evidence="2">Uncharacterized protein</fullName>
    </submittedName>
</protein>
<gene>
    <name evidence="2" type="primary">106057283</name>
</gene>
<dbReference type="AlphaFoldDB" id="A0A2C9LQJ4"/>
<evidence type="ECO:0000313" key="2">
    <source>
        <dbReference type="EnsemblMetazoa" id="BGLB033851-PA"/>
    </source>
</evidence>
<evidence type="ECO:0000313" key="3">
    <source>
        <dbReference type="Proteomes" id="UP000076420"/>
    </source>
</evidence>
<proteinExistence type="predicted"/>
<dbReference type="VEuPathDB" id="VectorBase:BGLB033851"/>
<keyword evidence="1" id="KW-1133">Transmembrane helix</keyword>
<dbReference type="VEuPathDB" id="VectorBase:BGLAX_026830"/>
<dbReference type="EnsemblMetazoa" id="BGLB033851-RA">
    <property type="protein sequence ID" value="BGLB033851-PA"/>
    <property type="gene ID" value="BGLB033851"/>
</dbReference>
<organism evidence="2 3">
    <name type="scientific">Biomphalaria glabrata</name>
    <name type="common">Bloodfluke planorb</name>
    <name type="synonym">Freshwater snail</name>
    <dbReference type="NCBI Taxonomy" id="6526"/>
    <lineage>
        <taxon>Eukaryota</taxon>
        <taxon>Metazoa</taxon>
        <taxon>Spiralia</taxon>
        <taxon>Lophotrochozoa</taxon>
        <taxon>Mollusca</taxon>
        <taxon>Gastropoda</taxon>
        <taxon>Heterobranchia</taxon>
        <taxon>Euthyneura</taxon>
        <taxon>Panpulmonata</taxon>
        <taxon>Hygrophila</taxon>
        <taxon>Lymnaeoidea</taxon>
        <taxon>Planorbidae</taxon>
        <taxon>Biomphalaria</taxon>
    </lineage>
</organism>
<dbReference type="PROSITE" id="PS51257">
    <property type="entry name" value="PROKAR_LIPOPROTEIN"/>
    <property type="match status" value="1"/>
</dbReference>
<keyword evidence="1" id="KW-0812">Transmembrane</keyword>
<keyword evidence="1" id="KW-0472">Membrane</keyword>
<feature type="transmembrane region" description="Helical" evidence="1">
    <location>
        <begin position="6"/>
        <end position="27"/>
    </location>
</feature>